<evidence type="ECO:0000313" key="1">
    <source>
        <dbReference type="EMBL" id="VVG71653.1"/>
    </source>
</evidence>
<sequence length="70" mass="7474">MAKLMIDGPALESLALKLQQISILLDAIDDEVVEELRASVMCSIGLDIAKRVSDEITALIATSHTEVAHG</sequence>
<dbReference type="RefSeq" id="WP_150728672.1">
    <property type="nucleotide sequence ID" value="NZ_CABPSX010000004.1"/>
</dbReference>
<dbReference type="EMBL" id="CABPSX010000004">
    <property type="protein sequence ID" value="VVG71653.1"/>
    <property type="molecule type" value="Genomic_DNA"/>
</dbReference>
<protein>
    <submittedName>
        <fullName evidence="1">Uncharacterized protein</fullName>
    </submittedName>
</protein>
<name>A0A5E5P633_9BURK</name>
<reference evidence="1 2" key="1">
    <citation type="submission" date="2019-08" db="EMBL/GenBank/DDBJ databases">
        <authorList>
            <person name="Peeters C."/>
        </authorList>
    </citation>
    <scope>NUCLEOTIDE SEQUENCE [LARGE SCALE GENOMIC DNA]</scope>
    <source>
        <strain evidence="1 2">LMG 18089</strain>
    </source>
</reference>
<accession>A0A5E5P633</accession>
<evidence type="ECO:0000313" key="2">
    <source>
        <dbReference type="Proteomes" id="UP000364291"/>
    </source>
</evidence>
<gene>
    <name evidence="1" type="ORF">PAP18089_02638</name>
</gene>
<dbReference type="Proteomes" id="UP000364291">
    <property type="component" value="Unassembled WGS sequence"/>
</dbReference>
<organism evidence="1 2">
    <name type="scientific">Pandoraea apista</name>
    <dbReference type="NCBI Taxonomy" id="93218"/>
    <lineage>
        <taxon>Bacteria</taxon>
        <taxon>Pseudomonadati</taxon>
        <taxon>Pseudomonadota</taxon>
        <taxon>Betaproteobacteria</taxon>
        <taxon>Burkholderiales</taxon>
        <taxon>Burkholderiaceae</taxon>
        <taxon>Pandoraea</taxon>
    </lineage>
</organism>
<proteinExistence type="predicted"/>
<dbReference type="AlphaFoldDB" id="A0A5E5P633"/>